<comment type="caution">
    <text evidence="1">The sequence shown here is derived from an EMBL/GenBank/DDBJ whole genome shotgun (WGS) entry which is preliminary data.</text>
</comment>
<evidence type="ECO:0000313" key="2">
    <source>
        <dbReference type="Proteomes" id="UP000248703"/>
    </source>
</evidence>
<sequence length="317" mass="37365">MGERKILIVSPRAFGYIDYMVNALKQYDEVEVSVLFLEYAGYRNKKEKVVNFLSKTFTGVNLKKTYYFLKSDIKKIGKQDEVLIIRPDFLSDNFLKLIKKNTKVFNAFYFDSAQRVSRKQDIIHYFDTVYSFDKIDVAKYNFKFITNYIFARSEVNQNPEYLFFNISGNDDDYRFTQLENLGKYIKSKGWSLKFLSFHPKKEKAGRGIIDVIDEIIYVDEAIDLIKKSKILVELQRNNQIGLSFRIFESLGLKKKLITSNTDVVNYDFYNPQNILVVDPDNVVIPDEFVTTPYVEVPEDILEKYTIEHWVKRVFNLN</sequence>
<protein>
    <recommendedName>
        <fullName evidence="3">Lipopolysaccharide biosynthesis protein</fullName>
    </recommendedName>
</protein>
<dbReference type="AlphaFoldDB" id="A0A327R8D7"/>
<accession>A0A327R8D7</accession>
<keyword evidence="2" id="KW-1185">Reference proteome</keyword>
<dbReference type="OrthoDB" id="3251881at2"/>
<proteinExistence type="predicted"/>
<dbReference type="RefSeq" id="WP_111660352.1">
    <property type="nucleotide sequence ID" value="NZ_QLLO01000007.1"/>
</dbReference>
<dbReference type="Proteomes" id="UP000248703">
    <property type="component" value="Unassembled WGS sequence"/>
</dbReference>
<evidence type="ECO:0000313" key="1">
    <source>
        <dbReference type="EMBL" id="RAJ13166.1"/>
    </source>
</evidence>
<dbReference type="EMBL" id="QLLO01000007">
    <property type="protein sequence ID" value="RAJ13166.1"/>
    <property type="molecule type" value="Genomic_DNA"/>
</dbReference>
<evidence type="ECO:0008006" key="3">
    <source>
        <dbReference type="Google" id="ProtNLM"/>
    </source>
</evidence>
<organism evidence="1 2">
    <name type="scientific">Olleya aquimaris</name>
    <dbReference type="NCBI Taxonomy" id="639310"/>
    <lineage>
        <taxon>Bacteria</taxon>
        <taxon>Pseudomonadati</taxon>
        <taxon>Bacteroidota</taxon>
        <taxon>Flavobacteriia</taxon>
        <taxon>Flavobacteriales</taxon>
        <taxon>Flavobacteriaceae</taxon>
    </lineage>
</organism>
<gene>
    <name evidence="1" type="ORF">LY08_02065</name>
</gene>
<reference evidence="1 2" key="1">
    <citation type="submission" date="2018-06" db="EMBL/GenBank/DDBJ databases">
        <title>Genomic Encyclopedia of Archaeal and Bacterial Type Strains, Phase II (KMG-II): from individual species to whole genera.</title>
        <authorList>
            <person name="Goeker M."/>
        </authorList>
    </citation>
    <scope>NUCLEOTIDE SEQUENCE [LARGE SCALE GENOMIC DNA]</scope>
    <source>
        <strain evidence="1 2">DSM 24464</strain>
    </source>
</reference>
<name>A0A327R8D7_9FLAO</name>